<name>A0ABP9NG21_9PSEU</name>
<dbReference type="Proteomes" id="UP001500804">
    <property type="component" value="Unassembled WGS sequence"/>
</dbReference>
<dbReference type="InterPro" id="IPR009057">
    <property type="entry name" value="Homeodomain-like_sf"/>
</dbReference>
<dbReference type="InterPro" id="IPR036271">
    <property type="entry name" value="Tet_transcr_reg_TetR-rel_C_sf"/>
</dbReference>
<dbReference type="PANTHER" id="PTHR30055:SF184">
    <property type="entry name" value="HTH-TYPE TRANSCRIPTIONAL REGULATOR ETHR"/>
    <property type="match status" value="1"/>
</dbReference>
<dbReference type="PANTHER" id="PTHR30055">
    <property type="entry name" value="HTH-TYPE TRANSCRIPTIONAL REGULATOR RUTR"/>
    <property type="match status" value="1"/>
</dbReference>
<reference evidence="5" key="1">
    <citation type="journal article" date="2019" name="Int. J. Syst. Evol. Microbiol.">
        <title>The Global Catalogue of Microorganisms (GCM) 10K type strain sequencing project: providing services to taxonomists for standard genome sequencing and annotation.</title>
        <authorList>
            <consortium name="The Broad Institute Genomics Platform"/>
            <consortium name="The Broad Institute Genome Sequencing Center for Infectious Disease"/>
            <person name="Wu L."/>
            <person name="Ma J."/>
        </authorList>
    </citation>
    <scope>NUCLEOTIDE SEQUENCE [LARGE SCALE GENOMIC DNA]</scope>
    <source>
        <strain evidence="5">JCM 18302</strain>
    </source>
</reference>
<dbReference type="Pfam" id="PF21313">
    <property type="entry name" value="EthR_C"/>
    <property type="match status" value="1"/>
</dbReference>
<dbReference type="PROSITE" id="PS50977">
    <property type="entry name" value="HTH_TETR_2"/>
    <property type="match status" value="1"/>
</dbReference>
<evidence type="ECO:0000256" key="2">
    <source>
        <dbReference type="PROSITE-ProRule" id="PRU00335"/>
    </source>
</evidence>
<keyword evidence="1 2" id="KW-0238">DNA-binding</keyword>
<dbReference type="Gene3D" id="1.10.357.10">
    <property type="entry name" value="Tetracycline Repressor, domain 2"/>
    <property type="match status" value="1"/>
</dbReference>
<dbReference type="SUPFAM" id="SSF48498">
    <property type="entry name" value="Tetracyclin repressor-like, C-terminal domain"/>
    <property type="match status" value="1"/>
</dbReference>
<dbReference type="EMBL" id="BAABJO010000005">
    <property type="protein sequence ID" value="GAA5115797.1"/>
    <property type="molecule type" value="Genomic_DNA"/>
</dbReference>
<dbReference type="InterPro" id="IPR050109">
    <property type="entry name" value="HTH-type_TetR-like_transc_reg"/>
</dbReference>
<evidence type="ECO:0000256" key="1">
    <source>
        <dbReference type="ARBA" id="ARBA00023125"/>
    </source>
</evidence>
<comment type="caution">
    <text evidence="4">The sequence shown here is derived from an EMBL/GenBank/DDBJ whole genome shotgun (WGS) entry which is preliminary data.</text>
</comment>
<proteinExistence type="predicted"/>
<dbReference type="Pfam" id="PF00440">
    <property type="entry name" value="TetR_N"/>
    <property type="match status" value="1"/>
</dbReference>
<feature type="domain" description="HTH tetR-type" evidence="3">
    <location>
        <begin position="1"/>
        <end position="59"/>
    </location>
</feature>
<organism evidence="4 5">
    <name type="scientific">Pseudonocardia adelaidensis</name>
    <dbReference type="NCBI Taxonomy" id="648754"/>
    <lineage>
        <taxon>Bacteria</taxon>
        <taxon>Bacillati</taxon>
        <taxon>Actinomycetota</taxon>
        <taxon>Actinomycetes</taxon>
        <taxon>Pseudonocardiales</taxon>
        <taxon>Pseudonocardiaceae</taxon>
        <taxon>Pseudonocardia</taxon>
    </lineage>
</organism>
<dbReference type="InterPro" id="IPR001647">
    <property type="entry name" value="HTH_TetR"/>
</dbReference>
<accession>A0ABP9NG21</accession>
<dbReference type="SUPFAM" id="SSF46689">
    <property type="entry name" value="Homeodomain-like"/>
    <property type="match status" value="1"/>
</dbReference>
<evidence type="ECO:0000259" key="3">
    <source>
        <dbReference type="PROSITE" id="PS50977"/>
    </source>
</evidence>
<dbReference type="Gene3D" id="1.10.10.60">
    <property type="entry name" value="Homeodomain-like"/>
    <property type="match status" value="1"/>
</dbReference>
<evidence type="ECO:0000313" key="4">
    <source>
        <dbReference type="EMBL" id="GAA5115797.1"/>
    </source>
</evidence>
<protein>
    <submittedName>
        <fullName evidence="4">HTH-type transcriptional regulator EthR</fullName>
    </submittedName>
</protein>
<gene>
    <name evidence="4" type="primary">ethR</name>
    <name evidence="4" type="ORF">GCM10023320_15090</name>
</gene>
<keyword evidence="5" id="KW-1185">Reference proteome</keyword>
<evidence type="ECO:0000313" key="5">
    <source>
        <dbReference type="Proteomes" id="UP001500804"/>
    </source>
</evidence>
<dbReference type="InterPro" id="IPR049397">
    <property type="entry name" value="EthR_C"/>
</dbReference>
<sequence>MRAAILEATESLLARRPFDKLAVAEILAAAGVSRASFYFYFGGKHDVLAELVRGAVQSGHATAESWTARAGGGPPEPALRRSVTAGSELWRRKAPVLRAIVENWHTDPQLTELWTVLMAGFTAATAERIERDRAEGVAPRGGLPADHLASALTWLSERLQYLAAAGVAPFDDEDVLVDTITGVWLAAVYGSPPR</sequence>
<feature type="DNA-binding region" description="H-T-H motif" evidence="2">
    <location>
        <begin position="22"/>
        <end position="41"/>
    </location>
</feature>
<dbReference type="PRINTS" id="PR00455">
    <property type="entry name" value="HTHTETR"/>
</dbReference>